<dbReference type="STRING" id="28885.EI16_10495"/>
<dbReference type="InterPro" id="IPR007459">
    <property type="entry name" value="DNA_pol3_chi"/>
</dbReference>
<name>A0A067A267_HYDMR</name>
<evidence type="ECO:0000313" key="2">
    <source>
        <dbReference type="Proteomes" id="UP000027341"/>
    </source>
</evidence>
<keyword evidence="2" id="KW-1185">Reference proteome</keyword>
<evidence type="ECO:0000313" key="1">
    <source>
        <dbReference type="EMBL" id="KDN96671.1"/>
    </source>
</evidence>
<dbReference type="GO" id="GO:0006260">
    <property type="term" value="P:DNA replication"/>
    <property type="evidence" value="ECO:0007669"/>
    <property type="project" value="InterPro"/>
</dbReference>
<dbReference type="GO" id="GO:0003677">
    <property type="term" value="F:DNA binding"/>
    <property type="evidence" value="ECO:0007669"/>
    <property type="project" value="InterPro"/>
</dbReference>
<dbReference type="SUPFAM" id="SSF102400">
    <property type="entry name" value="DNA polymerase III chi subunit"/>
    <property type="match status" value="1"/>
</dbReference>
<dbReference type="GO" id="GO:0003887">
    <property type="term" value="F:DNA-directed DNA polymerase activity"/>
    <property type="evidence" value="ECO:0007669"/>
    <property type="project" value="InterPro"/>
</dbReference>
<accession>A0A067A267</accession>
<dbReference type="Proteomes" id="UP000027341">
    <property type="component" value="Unassembled WGS sequence"/>
</dbReference>
<dbReference type="PANTHER" id="PTHR38767:SF1">
    <property type="entry name" value="DNA POLYMERASE III SUBUNIT CHI"/>
    <property type="match status" value="1"/>
</dbReference>
<protein>
    <submittedName>
        <fullName evidence="1">DNA polymerase III chi subunit, HolC</fullName>
    </submittedName>
</protein>
<dbReference type="Pfam" id="PF04364">
    <property type="entry name" value="DNA_pol3_chi"/>
    <property type="match status" value="1"/>
</dbReference>
<dbReference type="EMBL" id="JMIU01000001">
    <property type="protein sequence ID" value="KDN96671.1"/>
    <property type="molecule type" value="Genomic_DNA"/>
</dbReference>
<reference evidence="1 2" key="1">
    <citation type="submission" date="2014-04" db="EMBL/GenBank/DDBJ databases">
        <title>Draft genome sequence of Hydrogenovibrio marinus MH-110, a model organism for aerobic H2 metabolism.</title>
        <authorList>
            <person name="Cha H.J."/>
            <person name="Jo B.H."/>
            <person name="Hwang B.H."/>
        </authorList>
    </citation>
    <scope>NUCLEOTIDE SEQUENCE [LARGE SCALE GENOMIC DNA]</scope>
    <source>
        <strain evidence="1 2">MH-110</strain>
    </source>
</reference>
<dbReference type="PANTHER" id="PTHR38767">
    <property type="entry name" value="DNA POLYMERASE III SUBUNIT CHI"/>
    <property type="match status" value="1"/>
</dbReference>
<sequence>MQSDSQDVLFYVLESAETAQRDAFITKLVNKIYSENRLCDIRCGDDQETQRLDLALWQFRPEAFIPHAIALEVSAPIQLWVQQVSEPCEDVLLNLHTDFADDFQQYARTIEVLDQSEALIERGRERWRQYKALGIEPTIHKIPASK</sequence>
<dbReference type="InterPro" id="IPR036768">
    <property type="entry name" value="PolIII_chi_sf"/>
</dbReference>
<proteinExistence type="predicted"/>
<comment type="caution">
    <text evidence="1">The sequence shown here is derived from an EMBL/GenBank/DDBJ whole genome shotgun (WGS) entry which is preliminary data.</text>
</comment>
<gene>
    <name evidence="1" type="ORF">EI16_10495</name>
</gene>
<organism evidence="1 2">
    <name type="scientific">Hydrogenovibrio marinus</name>
    <dbReference type="NCBI Taxonomy" id="28885"/>
    <lineage>
        <taxon>Bacteria</taxon>
        <taxon>Pseudomonadati</taxon>
        <taxon>Pseudomonadota</taxon>
        <taxon>Gammaproteobacteria</taxon>
        <taxon>Thiotrichales</taxon>
        <taxon>Piscirickettsiaceae</taxon>
        <taxon>Hydrogenovibrio</taxon>
    </lineage>
</organism>
<dbReference type="GO" id="GO:0032298">
    <property type="term" value="P:positive regulation of DNA-templated DNA replication initiation"/>
    <property type="evidence" value="ECO:0007669"/>
    <property type="project" value="TreeGrafter"/>
</dbReference>
<dbReference type="AlphaFoldDB" id="A0A067A267"/>
<dbReference type="Gene3D" id="3.40.50.10110">
    <property type="entry name" value="DNA polymerase III subunit chi"/>
    <property type="match status" value="1"/>
</dbReference>